<feature type="domain" description="Methyltransferase" evidence="1">
    <location>
        <begin position="22"/>
        <end position="80"/>
    </location>
</feature>
<dbReference type="EMBL" id="MCIF01000002">
    <property type="protein sequence ID" value="RAQ94303.1"/>
    <property type="molecule type" value="Genomic_DNA"/>
</dbReference>
<accession>A0A328VFI6</accession>
<dbReference type="Gene3D" id="3.40.50.150">
    <property type="entry name" value="Vaccinia Virus protein VP39"/>
    <property type="match status" value="1"/>
</dbReference>
<gene>
    <name evidence="2" type="ORF">A4R35_02085</name>
</gene>
<proteinExistence type="predicted"/>
<protein>
    <recommendedName>
        <fullName evidence="1">Methyltransferase domain-containing protein</fullName>
    </recommendedName>
</protein>
<dbReference type="InterPro" id="IPR029063">
    <property type="entry name" value="SAM-dependent_MTases_sf"/>
</dbReference>
<comment type="caution">
    <text evidence="2">The sequence shown here is derived from an EMBL/GenBank/DDBJ whole genome shotgun (WGS) entry which is preliminary data.</text>
</comment>
<reference evidence="2 3" key="1">
    <citation type="submission" date="2016-08" db="EMBL/GenBank/DDBJ databases">
        <title>Analysis of Carbohydrate Active Enzymes in Thermogemmatispora T81 Reveals Carbohydrate Degradation Ability.</title>
        <authorList>
            <person name="Tomazini A."/>
            <person name="Lal S."/>
            <person name="Stott M."/>
            <person name="Henrissat B."/>
            <person name="Polikarpov I."/>
            <person name="Sparling R."/>
            <person name="Levin D.B."/>
        </authorList>
    </citation>
    <scope>NUCLEOTIDE SEQUENCE [LARGE SCALE GENOMIC DNA]</scope>
    <source>
        <strain evidence="2 3">T81</strain>
    </source>
</reference>
<organism evidence="2 3">
    <name type="scientific">Thermogemmatispora tikiterensis</name>
    <dbReference type="NCBI Taxonomy" id="1825093"/>
    <lineage>
        <taxon>Bacteria</taxon>
        <taxon>Bacillati</taxon>
        <taxon>Chloroflexota</taxon>
        <taxon>Ktedonobacteria</taxon>
        <taxon>Thermogemmatisporales</taxon>
        <taxon>Thermogemmatisporaceae</taxon>
        <taxon>Thermogemmatispora</taxon>
    </lineage>
</organism>
<dbReference type="Proteomes" id="UP000248706">
    <property type="component" value="Unassembled WGS sequence"/>
</dbReference>
<name>A0A328VFI6_9CHLR</name>
<sequence>MVERGVQVISDHMIVRAEVQTGHKVLDVATGYGEPALTAAQRVGPSGRVIGIDLASELLEIASDRAAAYGFKHVSFYEMDLRISAFPRIALTSPCAVQG</sequence>
<keyword evidence="3" id="KW-1185">Reference proteome</keyword>
<evidence type="ECO:0000313" key="2">
    <source>
        <dbReference type="EMBL" id="RAQ94303.1"/>
    </source>
</evidence>
<dbReference type="CDD" id="cd02440">
    <property type="entry name" value="AdoMet_MTases"/>
    <property type="match status" value="1"/>
</dbReference>
<dbReference type="AlphaFoldDB" id="A0A328VFI6"/>
<dbReference type="SUPFAM" id="SSF53335">
    <property type="entry name" value="S-adenosyl-L-methionine-dependent methyltransferases"/>
    <property type="match status" value="1"/>
</dbReference>
<dbReference type="Pfam" id="PF13847">
    <property type="entry name" value="Methyltransf_31"/>
    <property type="match status" value="1"/>
</dbReference>
<evidence type="ECO:0000259" key="1">
    <source>
        <dbReference type="Pfam" id="PF13847"/>
    </source>
</evidence>
<evidence type="ECO:0000313" key="3">
    <source>
        <dbReference type="Proteomes" id="UP000248706"/>
    </source>
</evidence>
<dbReference type="OrthoDB" id="7365827at2"/>
<dbReference type="InterPro" id="IPR025714">
    <property type="entry name" value="Methyltranfer_dom"/>
</dbReference>